<evidence type="ECO:0000256" key="9">
    <source>
        <dbReference type="ARBA" id="ARBA00022964"/>
    </source>
</evidence>
<name>A0A2J7PIE2_9NEOP</name>
<evidence type="ECO:0000313" key="20">
    <source>
        <dbReference type="Proteomes" id="UP000235965"/>
    </source>
</evidence>
<proteinExistence type="inferred from homology"/>
<comment type="function">
    <text evidence="15">Converts trimethyllysine (TML) into hydroxytrimethyllysine (HTML).</text>
</comment>
<dbReference type="GO" id="GO:0050353">
    <property type="term" value="F:trimethyllysine dioxygenase activity"/>
    <property type="evidence" value="ECO:0007669"/>
    <property type="project" value="UniProtKB-EC"/>
</dbReference>
<dbReference type="UniPathway" id="UPA00118"/>
<comment type="pathway">
    <text evidence="3">Amine and polyamine biosynthesis; carnitine biosynthesis.</text>
</comment>
<dbReference type="CDD" id="cd00250">
    <property type="entry name" value="CAS_like"/>
    <property type="match status" value="1"/>
</dbReference>
<dbReference type="PANTHER" id="PTHR10696">
    <property type="entry name" value="GAMMA-BUTYROBETAINE HYDROXYLASE-RELATED"/>
    <property type="match status" value="1"/>
</dbReference>
<dbReference type="Proteomes" id="UP000235965">
    <property type="component" value="Unassembled WGS sequence"/>
</dbReference>
<evidence type="ECO:0000256" key="5">
    <source>
        <dbReference type="ARBA" id="ARBA00012267"/>
    </source>
</evidence>
<dbReference type="InterPro" id="IPR050411">
    <property type="entry name" value="AlphaKG_dependent_hydroxylases"/>
</dbReference>
<comment type="catalytic activity">
    <reaction evidence="16">
        <text>N(6),N(6),N(6)-trimethyl-L-lysine + 2-oxoglutarate + O2 = (3S)-3-hydroxy-N(6),N(6),N(6)-trimethyl-L-lysine + succinate + CO2</text>
        <dbReference type="Rhea" id="RHEA:14181"/>
        <dbReference type="ChEBI" id="CHEBI:15379"/>
        <dbReference type="ChEBI" id="CHEBI:16526"/>
        <dbReference type="ChEBI" id="CHEBI:16810"/>
        <dbReference type="ChEBI" id="CHEBI:30031"/>
        <dbReference type="ChEBI" id="CHEBI:58100"/>
        <dbReference type="ChEBI" id="CHEBI:141499"/>
        <dbReference type="EC" id="1.14.11.8"/>
    </reaction>
</comment>
<evidence type="ECO:0000256" key="12">
    <source>
        <dbReference type="ARBA" id="ARBA00030363"/>
    </source>
</evidence>
<keyword evidence="8" id="KW-0124">Carnitine biosynthesis</keyword>
<evidence type="ECO:0000256" key="3">
    <source>
        <dbReference type="ARBA" id="ARBA00005022"/>
    </source>
</evidence>
<evidence type="ECO:0000256" key="8">
    <source>
        <dbReference type="ARBA" id="ARBA00022873"/>
    </source>
</evidence>
<dbReference type="STRING" id="105785.A0A2J7PIE2"/>
<dbReference type="Pfam" id="PF02668">
    <property type="entry name" value="TauD"/>
    <property type="match status" value="1"/>
</dbReference>
<accession>A0A2J7PIE2</accession>
<organism evidence="19 20">
    <name type="scientific">Cryptotermes secundus</name>
    <dbReference type="NCBI Taxonomy" id="105785"/>
    <lineage>
        <taxon>Eukaryota</taxon>
        <taxon>Metazoa</taxon>
        <taxon>Ecdysozoa</taxon>
        <taxon>Arthropoda</taxon>
        <taxon>Hexapoda</taxon>
        <taxon>Insecta</taxon>
        <taxon>Pterygota</taxon>
        <taxon>Neoptera</taxon>
        <taxon>Polyneoptera</taxon>
        <taxon>Dictyoptera</taxon>
        <taxon>Blattodea</taxon>
        <taxon>Blattoidea</taxon>
        <taxon>Termitoidae</taxon>
        <taxon>Kalotermitidae</taxon>
        <taxon>Cryptotermitinae</taxon>
        <taxon>Cryptotermes</taxon>
    </lineage>
</organism>
<keyword evidence="9" id="KW-0223">Dioxygenase</keyword>
<evidence type="ECO:0000313" key="19">
    <source>
        <dbReference type="EMBL" id="PNF16084.1"/>
    </source>
</evidence>
<comment type="similarity">
    <text evidence="4">Belongs to the gamma-BBH/TMLD family.</text>
</comment>
<dbReference type="PANTHER" id="PTHR10696:SF51">
    <property type="entry name" value="TRIMETHYLLYSINE DIOXYGENASE, MITOCHONDRIAL"/>
    <property type="match status" value="1"/>
</dbReference>
<dbReference type="InParanoid" id="A0A2J7PIE2"/>
<feature type="domain" description="Gamma-butyrobetaine hydroxylase-like N-terminal" evidence="18">
    <location>
        <begin position="73"/>
        <end position="136"/>
    </location>
</feature>
<dbReference type="AlphaFoldDB" id="A0A2J7PIE2"/>
<evidence type="ECO:0000256" key="2">
    <source>
        <dbReference type="ARBA" id="ARBA00001961"/>
    </source>
</evidence>
<dbReference type="FunFam" id="3.60.130.10:FF:000001">
    <property type="entry name" value="Trimethyllysine dioxygenase, mitochondrial"/>
    <property type="match status" value="1"/>
</dbReference>
<dbReference type="GO" id="GO:0045329">
    <property type="term" value="P:carnitine biosynthetic process"/>
    <property type="evidence" value="ECO:0007669"/>
    <property type="project" value="UniProtKB-UniPathway"/>
</dbReference>
<dbReference type="InterPro" id="IPR038492">
    <property type="entry name" value="GBBH-like_N_sf"/>
</dbReference>
<evidence type="ECO:0000259" key="17">
    <source>
        <dbReference type="Pfam" id="PF02668"/>
    </source>
</evidence>
<keyword evidence="7" id="KW-0479">Metal-binding</keyword>
<dbReference type="GO" id="GO:0005739">
    <property type="term" value="C:mitochondrion"/>
    <property type="evidence" value="ECO:0007669"/>
    <property type="project" value="TreeGrafter"/>
</dbReference>
<dbReference type="InterPro" id="IPR012776">
    <property type="entry name" value="Trimethyllysine_dOase"/>
</dbReference>
<keyword evidence="11" id="KW-0408">Iron</keyword>
<dbReference type="OrthoDB" id="408743at2759"/>
<dbReference type="InterPro" id="IPR042098">
    <property type="entry name" value="TauD-like_sf"/>
</dbReference>
<protein>
    <recommendedName>
        <fullName evidence="6">Trimethyllysine dioxygenase, mitochondrial</fullName>
        <ecNumber evidence="5">1.14.11.8</ecNumber>
    </recommendedName>
    <alternativeName>
        <fullName evidence="13">Epsilon-trimethyllysine 2-oxoglutarate dioxygenase</fullName>
    </alternativeName>
    <alternativeName>
        <fullName evidence="12">TML hydroxylase</fullName>
    </alternativeName>
    <alternativeName>
        <fullName evidence="14">TML-alpha-ketoglutarate dioxygenase</fullName>
    </alternativeName>
</protein>
<evidence type="ECO:0000256" key="6">
    <source>
        <dbReference type="ARBA" id="ARBA00016835"/>
    </source>
</evidence>
<dbReference type="EMBL" id="NEVH01025127">
    <property type="protein sequence ID" value="PNF16083.1"/>
    <property type="molecule type" value="Genomic_DNA"/>
</dbReference>
<dbReference type="Gene3D" id="3.60.130.10">
    <property type="entry name" value="Clavaminate synthase-like"/>
    <property type="match status" value="1"/>
</dbReference>
<evidence type="ECO:0000256" key="13">
    <source>
        <dbReference type="ARBA" id="ARBA00031778"/>
    </source>
</evidence>
<evidence type="ECO:0000256" key="11">
    <source>
        <dbReference type="ARBA" id="ARBA00023004"/>
    </source>
</evidence>
<comment type="caution">
    <text evidence="19">The sequence shown here is derived from an EMBL/GenBank/DDBJ whole genome shotgun (WGS) entry which is preliminary data.</text>
</comment>
<dbReference type="EC" id="1.14.11.8" evidence="5"/>
<comment type="cofactor">
    <cofactor evidence="1">
        <name>Fe(2+)</name>
        <dbReference type="ChEBI" id="CHEBI:29033"/>
    </cofactor>
</comment>
<sequence>MMKRQLSHGIWRHMLMKAENKPLSSQPSLHWHSRIKDYGTRLTSTHSEHNIGHMNIQQTYLEICSPSWPQFLKLKYIWLRDHCRCNTCYNHTTNQRNCDLLDIPLNIQPQKSAIEGDKLTIAWPDGHQSEYLLDWLWKNSYNGLQNSDTYHPKLWNRQSVELKNIAQVDMSQYMNTDAGVYDVVKSIVDFGVGIVKNVPATKEATDKVVQQIAHVQHTMFGGMWEFSDHLDHYDTAYTRQALGAHTDNTYFTEAAGLQVFHCLHHDGEGGETLLVDGFRAAYDLKQTHPKSFQRLSTLPIEAEYLEAGKHYINVDSMLKLHPLTKKLQQIRFNLNDRAPMRILAAEQISQLYEDIQSFSAKVKDPEGEWWFKLHPGMVLFIDNWRVLHGRASYTGHRKMTGCYISRSDYISKAKVLEII</sequence>
<dbReference type="Gene3D" id="3.30.2020.30">
    <property type="match status" value="1"/>
</dbReference>
<evidence type="ECO:0000259" key="18">
    <source>
        <dbReference type="Pfam" id="PF06155"/>
    </source>
</evidence>
<gene>
    <name evidence="19" type="ORF">B7P43_G03274</name>
</gene>
<dbReference type="SUPFAM" id="SSF51197">
    <property type="entry name" value="Clavaminate synthase-like"/>
    <property type="match status" value="1"/>
</dbReference>
<dbReference type="GO" id="GO:0005506">
    <property type="term" value="F:iron ion binding"/>
    <property type="evidence" value="ECO:0007669"/>
    <property type="project" value="InterPro"/>
</dbReference>
<keyword evidence="10" id="KW-0560">Oxidoreductase</keyword>
<evidence type="ECO:0000256" key="16">
    <source>
        <dbReference type="ARBA" id="ARBA00049334"/>
    </source>
</evidence>
<feature type="domain" description="TauD/TfdA-like" evidence="17">
    <location>
        <begin position="167"/>
        <end position="403"/>
    </location>
</feature>
<comment type="cofactor">
    <cofactor evidence="2">
        <name>L-ascorbate</name>
        <dbReference type="ChEBI" id="CHEBI:38290"/>
    </cofactor>
</comment>
<keyword evidence="20" id="KW-1185">Reference proteome</keyword>
<evidence type="ECO:0000256" key="14">
    <source>
        <dbReference type="ARBA" id="ARBA00032283"/>
    </source>
</evidence>
<dbReference type="NCBIfam" id="TIGR02410">
    <property type="entry name" value="carnitine_TMLD"/>
    <property type="match status" value="1"/>
</dbReference>
<reference evidence="19 20" key="1">
    <citation type="submission" date="2017-12" db="EMBL/GenBank/DDBJ databases">
        <title>Hemimetabolous genomes reveal molecular basis of termite eusociality.</title>
        <authorList>
            <person name="Harrison M.C."/>
            <person name="Jongepier E."/>
            <person name="Robertson H.M."/>
            <person name="Arning N."/>
            <person name="Bitard-Feildel T."/>
            <person name="Chao H."/>
            <person name="Childers C.P."/>
            <person name="Dinh H."/>
            <person name="Doddapaneni H."/>
            <person name="Dugan S."/>
            <person name="Gowin J."/>
            <person name="Greiner C."/>
            <person name="Han Y."/>
            <person name="Hu H."/>
            <person name="Hughes D.S.T."/>
            <person name="Huylmans A.-K."/>
            <person name="Kemena C."/>
            <person name="Kremer L.P.M."/>
            <person name="Lee S.L."/>
            <person name="Lopez-Ezquerra A."/>
            <person name="Mallet L."/>
            <person name="Monroy-Kuhn J.M."/>
            <person name="Moser A."/>
            <person name="Murali S.C."/>
            <person name="Muzny D.M."/>
            <person name="Otani S."/>
            <person name="Piulachs M.-D."/>
            <person name="Poelchau M."/>
            <person name="Qu J."/>
            <person name="Schaub F."/>
            <person name="Wada-Katsumata A."/>
            <person name="Worley K.C."/>
            <person name="Xie Q."/>
            <person name="Ylla G."/>
            <person name="Poulsen M."/>
            <person name="Gibbs R.A."/>
            <person name="Schal C."/>
            <person name="Richards S."/>
            <person name="Belles X."/>
            <person name="Korb J."/>
            <person name="Bornberg-Bauer E."/>
        </authorList>
    </citation>
    <scope>NUCLEOTIDE SEQUENCE [LARGE SCALE GENOMIC DNA]</scope>
    <source>
        <tissue evidence="19">Whole body</tissue>
    </source>
</reference>
<dbReference type="FunCoup" id="A0A2J7PIE2">
    <property type="interactions" value="213"/>
</dbReference>
<evidence type="ECO:0000256" key="1">
    <source>
        <dbReference type="ARBA" id="ARBA00001954"/>
    </source>
</evidence>
<evidence type="ECO:0000256" key="10">
    <source>
        <dbReference type="ARBA" id="ARBA00023002"/>
    </source>
</evidence>
<dbReference type="InterPro" id="IPR003819">
    <property type="entry name" value="TauD/TfdA-like"/>
</dbReference>
<dbReference type="Pfam" id="PF06155">
    <property type="entry name" value="GBBH-like_N"/>
    <property type="match status" value="1"/>
</dbReference>
<evidence type="ECO:0000256" key="15">
    <source>
        <dbReference type="ARBA" id="ARBA00046008"/>
    </source>
</evidence>
<evidence type="ECO:0000256" key="7">
    <source>
        <dbReference type="ARBA" id="ARBA00022723"/>
    </source>
</evidence>
<dbReference type="FunFam" id="3.30.2020.30:FF:000002">
    <property type="entry name" value="Putative gamma-butyrobetaine dioxygenase"/>
    <property type="match status" value="1"/>
</dbReference>
<dbReference type="EMBL" id="NEVH01025127">
    <property type="protein sequence ID" value="PNF16084.1"/>
    <property type="molecule type" value="Genomic_DNA"/>
</dbReference>
<dbReference type="InterPro" id="IPR010376">
    <property type="entry name" value="GBBH-like_N"/>
</dbReference>
<evidence type="ECO:0000256" key="4">
    <source>
        <dbReference type="ARBA" id="ARBA00008654"/>
    </source>
</evidence>